<protein>
    <submittedName>
        <fullName evidence="1">Uncharacterized protein</fullName>
    </submittedName>
</protein>
<reference evidence="1 2" key="1">
    <citation type="submission" date="2011-01" db="EMBL/GenBank/DDBJ databases">
        <authorList>
            <person name="Muzny D."/>
            <person name="Qin X."/>
            <person name="Deng J."/>
            <person name="Jiang H."/>
            <person name="Liu Y."/>
            <person name="Qu J."/>
            <person name="Song X.-Z."/>
            <person name="Zhang L."/>
            <person name="Thornton R."/>
            <person name="Coyle M."/>
            <person name="Francisco L."/>
            <person name="Jackson L."/>
            <person name="Javaid M."/>
            <person name="Korchina V."/>
            <person name="Kovar C."/>
            <person name="Mata R."/>
            <person name="Mathew T."/>
            <person name="Ngo R."/>
            <person name="Nguyen L."/>
            <person name="Nguyen N."/>
            <person name="Okwuonu G."/>
            <person name="Ongeri F."/>
            <person name="Pham C."/>
            <person name="Simmons D."/>
            <person name="Wilczek-Boney K."/>
            <person name="Hale W."/>
            <person name="Jakkamsetti A."/>
            <person name="Pham P."/>
            <person name="Ruth R."/>
            <person name="San Lucas F."/>
            <person name="Warren J."/>
            <person name="Zhang J."/>
            <person name="Zhao Z."/>
            <person name="Zhou C."/>
            <person name="Zhu D."/>
            <person name="Lee S."/>
            <person name="Bess C."/>
            <person name="Blankenburg K."/>
            <person name="Forbes L."/>
            <person name="Fu Q."/>
            <person name="Gubbala S."/>
            <person name="Hirani K."/>
            <person name="Jayaseelan J.C."/>
            <person name="Lara F."/>
            <person name="Munidasa M."/>
            <person name="Palculict T."/>
            <person name="Patil S."/>
            <person name="Pu L.-L."/>
            <person name="Saada N."/>
            <person name="Tang L."/>
            <person name="Weissenberger G."/>
            <person name="Zhu Y."/>
            <person name="Hemphill L."/>
            <person name="Shang Y."/>
            <person name="Youmans B."/>
            <person name="Ayvaz T."/>
            <person name="Ross M."/>
            <person name="Santibanez J."/>
            <person name="Aqrawi P."/>
            <person name="Gross S."/>
            <person name="Joshi V."/>
            <person name="Fowler G."/>
            <person name="Nazareth L."/>
            <person name="Reid J."/>
            <person name="Worley K."/>
            <person name="Petrosino J."/>
            <person name="Highlander S."/>
            <person name="Gibbs R."/>
        </authorList>
    </citation>
    <scope>NUCLEOTIDE SEQUENCE [LARGE SCALE GENOMIC DNA]</scope>
    <source>
        <strain evidence="1 2">DSM 16608</strain>
    </source>
</reference>
<dbReference type="Proteomes" id="UP000005697">
    <property type="component" value="Unassembled WGS sequence"/>
</dbReference>
<dbReference type="HOGENOM" id="CLU_3156317_0_0_10"/>
<evidence type="ECO:0000313" key="2">
    <source>
        <dbReference type="Proteomes" id="UP000005697"/>
    </source>
</evidence>
<evidence type="ECO:0000313" key="1">
    <source>
        <dbReference type="EMBL" id="EGC19112.1"/>
    </source>
</evidence>
<dbReference type="EMBL" id="AEWX01000034">
    <property type="protein sequence ID" value="EGC19112.1"/>
    <property type="molecule type" value="Genomic_DNA"/>
</dbReference>
<gene>
    <name evidence="1" type="ORF">HMPREF9141_2363</name>
</gene>
<comment type="caution">
    <text evidence="1">The sequence shown here is derived from an EMBL/GenBank/DDBJ whole genome shotgun (WGS) entry which is preliminary data.</text>
</comment>
<proteinExistence type="predicted"/>
<organism evidence="1 2">
    <name type="scientific">Prevotella multiformis DSM 16608</name>
    <dbReference type="NCBI Taxonomy" id="888743"/>
    <lineage>
        <taxon>Bacteria</taxon>
        <taxon>Pseudomonadati</taxon>
        <taxon>Bacteroidota</taxon>
        <taxon>Bacteroidia</taxon>
        <taxon>Bacteroidales</taxon>
        <taxon>Prevotellaceae</taxon>
        <taxon>Prevotella</taxon>
    </lineage>
</organism>
<keyword evidence="2" id="KW-1185">Reference proteome</keyword>
<sequence length="48" mass="5964">MLFVLLQRKNQSYSLNKDIVKTVNRLFCYHPPIQKPFRFHTLKRQIRF</sequence>
<dbReference type="AlphaFoldDB" id="F0F9U6"/>
<name>F0F9U6_9BACT</name>
<accession>F0F9U6</accession>